<gene>
    <name evidence="1" type="ORF">QFC20_004276</name>
</gene>
<name>A0ACC2W231_9TREE</name>
<evidence type="ECO:0000313" key="2">
    <source>
        <dbReference type="Proteomes" id="UP001230649"/>
    </source>
</evidence>
<proteinExistence type="predicted"/>
<reference evidence="1" key="1">
    <citation type="submission" date="2023-04" db="EMBL/GenBank/DDBJ databases">
        <title>Draft Genome sequencing of Naganishia species isolated from polar environments using Oxford Nanopore Technology.</title>
        <authorList>
            <person name="Leo P."/>
            <person name="Venkateswaran K."/>
        </authorList>
    </citation>
    <scope>NUCLEOTIDE SEQUENCE</scope>
    <source>
        <strain evidence="1">MNA-CCFEE 5262</strain>
    </source>
</reference>
<dbReference type="EMBL" id="JASBWS010000047">
    <property type="protein sequence ID" value="KAJ9105789.1"/>
    <property type="molecule type" value="Genomic_DNA"/>
</dbReference>
<dbReference type="Proteomes" id="UP001230649">
    <property type="component" value="Unassembled WGS sequence"/>
</dbReference>
<protein>
    <submittedName>
        <fullName evidence="1">Uncharacterized protein</fullName>
    </submittedName>
</protein>
<comment type="caution">
    <text evidence="1">The sequence shown here is derived from an EMBL/GenBank/DDBJ whole genome shotgun (WGS) entry which is preliminary data.</text>
</comment>
<sequence length="107" mass="11719">MTYMTLTTAPQPDTADAAKVLARANLKSFIRAITSPLESIAFGSLDRYGVGALYGKPYGRITLPFKFPIPTPVVHKYRAAKDTWNLLRKRGINALVNHSLLGIVSTT</sequence>
<organism evidence="1 2">
    <name type="scientific">Naganishia adeliensis</name>
    <dbReference type="NCBI Taxonomy" id="92952"/>
    <lineage>
        <taxon>Eukaryota</taxon>
        <taxon>Fungi</taxon>
        <taxon>Dikarya</taxon>
        <taxon>Basidiomycota</taxon>
        <taxon>Agaricomycotina</taxon>
        <taxon>Tremellomycetes</taxon>
        <taxon>Filobasidiales</taxon>
        <taxon>Filobasidiaceae</taxon>
        <taxon>Naganishia</taxon>
    </lineage>
</organism>
<accession>A0ACC2W231</accession>
<keyword evidence="2" id="KW-1185">Reference proteome</keyword>
<evidence type="ECO:0000313" key="1">
    <source>
        <dbReference type="EMBL" id="KAJ9105789.1"/>
    </source>
</evidence>